<keyword evidence="2" id="KW-1185">Reference proteome</keyword>
<accession>A0AAV7HWD0</accession>
<gene>
    <name evidence="1" type="ORF">KQX54_005965</name>
</gene>
<reference evidence="1 2" key="1">
    <citation type="journal article" date="2021" name="J. Hered.">
        <title>A chromosome-level genome assembly of the parasitoid wasp, Cotesia glomerata (Hymenoptera: Braconidae).</title>
        <authorList>
            <person name="Pinto B.J."/>
            <person name="Weis J.J."/>
            <person name="Gamble T."/>
            <person name="Ode P.J."/>
            <person name="Paul R."/>
            <person name="Zaspel J.M."/>
        </authorList>
    </citation>
    <scope>NUCLEOTIDE SEQUENCE [LARGE SCALE GENOMIC DNA]</scope>
    <source>
        <strain evidence="1">CgM1</strain>
    </source>
</reference>
<evidence type="ECO:0000313" key="1">
    <source>
        <dbReference type="EMBL" id="KAH0534622.1"/>
    </source>
</evidence>
<dbReference type="AlphaFoldDB" id="A0AAV7HWD0"/>
<protein>
    <submittedName>
        <fullName evidence="1">Uncharacterized protein</fullName>
    </submittedName>
</protein>
<comment type="caution">
    <text evidence="1">The sequence shown here is derived from an EMBL/GenBank/DDBJ whole genome shotgun (WGS) entry which is preliminary data.</text>
</comment>
<organism evidence="1 2">
    <name type="scientific">Cotesia glomerata</name>
    <name type="common">Lepidopteran parasitic wasp</name>
    <name type="synonym">Apanteles glomeratus</name>
    <dbReference type="NCBI Taxonomy" id="32391"/>
    <lineage>
        <taxon>Eukaryota</taxon>
        <taxon>Metazoa</taxon>
        <taxon>Ecdysozoa</taxon>
        <taxon>Arthropoda</taxon>
        <taxon>Hexapoda</taxon>
        <taxon>Insecta</taxon>
        <taxon>Pterygota</taxon>
        <taxon>Neoptera</taxon>
        <taxon>Endopterygota</taxon>
        <taxon>Hymenoptera</taxon>
        <taxon>Apocrita</taxon>
        <taxon>Ichneumonoidea</taxon>
        <taxon>Braconidae</taxon>
        <taxon>Microgastrinae</taxon>
        <taxon>Cotesia</taxon>
    </lineage>
</organism>
<proteinExistence type="predicted"/>
<dbReference type="EMBL" id="JAHXZJ010002982">
    <property type="protein sequence ID" value="KAH0534622.1"/>
    <property type="molecule type" value="Genomic_DNA"/>
</dbReference>
<sequence length="115" mass="13513">MNINPLYKEILPGPRGGKYLNEEAESKEDKETWARLRCENVGRARKGFKDWSCRLCGGATENLEDIFSCNEIMKLQKQRVAEYISNWKGEKLENELRWPVIGMLRRPVIKELRNK</sequence>
<evidence type="ECO:0000313" key="2">
    <source>
        <dbReference type="Proteomes" id="UP000826195"/>
    </source>
</evidence>
<dbReference type="Proteomes" id="UP000826195">
    <property type="component" value="Unassembled WGS sequence"/>
</dbReference>
<name>A0AAV7HWD0_COTGL</name>